<dbReference type="STRING" id="1230338.MOMA_08306"/>
<dbReference type="InterPro" id="IPR029787">
    <property type="entry name" value="Nucleotide_cyclase"/>
</dbReference>
<protein>
    <submittedName>
        <fullName evidence="3">Adenylate/guanylate cyclase</fullName>
    </submittedName>
</protein>
<feature type="domain" description="Guanylate cyclase" evidence="2">
    <location>
        <begin position="232"/>
        <end position="366"/>
    </location>
</feature>
<evidence type="ECO:0000313" key="3">
    <source>
        <dbReference type="EMBL" id="ELA08549.1"/>
    </source>
</evidence>
<dbReference type="Proteomes" id="UP000023795">
    <property type="component" value="Unassembled WGS sequence"/>
</dbReference>
<feature type="transmembrane region" description="Helical" evidence="1">
    <location>
        <begin position="30"/>
        <end position="48"/>
    </location>
</feature>
<dbReference type="PANTHER" id="PTHR43081:SF18">
    <property type="entry name" value="BLL7624 PROTEIN"/>
    <property type="match status" value="1"/>
</dbReference>
<dbReference type="CDD" id="cd07302">
    <property type="entry name" value="CHD"/>
    <property type="match status" value="1"/>
</dbReference>
<dbReference type="Gene3D" id="3.30.70.1230">
    <property type="entry name" value="Nucleotide cyclase"/>
    <property type="match status" value="1"/>
</dbReference>
<gene>
    <name evidence="3" type="ORF">MOMA_08306</name>
</gene>
<keyword evidence="1" id="KW-0472">Membrane</keyword>
<dbReference type="Pfam" id="PF00211">
    <property type="entry name" value="Guanylate_cyc"/>
    <property type="match status" value="1"/>
</dbReference>
<organism evidence="3 4">
    <name type="scientific">Moraxella macacae 0408225</name>
    <dbReference type="NCBI Taxonomy" id="1230338"/>
    <lineage>
        <taxon>Bacteria</taxon>
        <taxon>Pseudomonadati</taxon>
        <taxon>Pseudomonadota</taxon>
        <taxon>Gammaproteobacteria</taxon>
        <taxon>Moraxellales</taxon>
        <taxon>Moraxellaceae</taxon>
        <taxon>Moraxella</taxon>
    </lineage>
</organism>
<dbReference type="GO" id="GO:0004016">
    <property type="term" value="F:adenylate cyclase activity"/>
    <property type="evidence" value="ECO:0007669"/>
    <property type="project" value="UniProtKB-ARBA"/>
</dbReference>
<dbReference type="PROSITE" id="PS50125">
    <property type="entry name" value="GUANYLATE_CYCLASE_2"/>
    <property type="match status" value="1"/>
</dbReference>
<name>L2F679_9GAMM</name>
<dbReference type="InterPro" id="IPR050697">
    <property type="entry name" value="Adenylyl/Guanylyl_Cyclase_3/4"/>
</dbReference>
<feature type="transmembrane region" description="Helical" evidence="1">
    <location>
        <begin position="83"/>
        <end position="108"/>
    </location>
</feature>
<dbReference type="SMART" id="SM00044">
    <property type="entry name" value="CYCc"/>
    <property type="match status" value="1"/>
</dbReference>
<dbReference type="PATRIC" id="fig|1230338.3.peg.1776"/>
<dbReference type="InterPro" id="IPR001054">
    <property type="entry name" value="A/G_cyclase"/>
</dbReference>
<evidence type="ECO:0000259" key="2">
    <source>
        <dbReference type="PROSITE" id="PS50125"/>
    </source>
</evidence>
<dbReference type="GO" id="GO:0006171">
    <property type="term" value="P:cAMP biosynthetic process"/>
    <property type="evidence" value="ECO:0007669"/>
    <property type="project" value="TreeGrafter"/>
</dbReference>
<dbReference type="RefSeq" id="WP_009502107.1">
    <property type="nucleotide sequence ID" value="NZ_ANIN01000002.1"/>
</dbReference>
<sequence length="465" mass="53143">MAINFGKTDVGKLTMKSSQVKKFLLRQIRYPEFLVIFFLALYLGIFVPSPSYQIAFFGLMTASVIALLIATQKSRNLVFDAASLFLLAINLGLLQLTYIPSICLWLILAYRLLLIKHKNLTAVLAVASGSIVVLVVLALLGLDLKLHLTDSQHLQLNNLSLALTALVFFHQMWYLSTKVQYLSEKHHQDQDRLQGMVSRINKLSRFLPPQVWQPIIQQNKNIAVISQRRKLTIFFSDIVGFTDLSDNISPDHLANILNTYFDAMTKITQKYGATLDKFIGDGLLCFFGDKPDSNEHEDALRCAIMAIEMRREMQVLRQQWRLLGFEGLYVRIGINTGYCYVGNFGSHNRMTYTLIGKEANFASRLESAAKPNQILISESTYNLISHKLNCQIVGKVHLKGLQDPVMVWEVLTPEKDDIRNQNNWIDHQLSGFNLHLNFKEIRNYDKRTIMNHLNHALDLLDKKLD</sequence>
<dbReference type="PANTHER" id="PTHR43081">
    <property type="entry name" value="ADENYLATE CYCLASE, TERMINAL-DIFFERENTIATION SPECIFIC-RELATED"/>
    <property type="match status" value="1"/>
</dbReference>
<dbReference type="EMBL" id="ANIN01000002">
    <property type="protein sequence ID" value="ELA08549.1"/>
    <property type="molecule type" value="Genomic_DNA"/>
</dbReference>
<keyword evidence="1" id="KW-1133">Transmembrane helix</keyword>
<keyword evidence="1" id="KW-0812">Transmembrane</keyword>
<feature type="transmembrane region" description="Helical" evidence="1">
    <location>
        <begin position="54"/>
        <end position="71"/>
    </location>
</feature>
<keyword evidence="4" id="KW-1185">Reference proteome</keyword>
<reference evidence="3 4" key="1">
    <citation type="journal article" date="2013" name="Genome Announc.">
        <title>Genome Sequence of Moraxella macacae 0408225, a Novel Bacterial Species Isolated from a Cynomolgus Macaque with Epistaxis.</title>
        <authorList>
            <person name="Ladner J.T."/>
            <person name="Whitehouse C.A."/>
            <person name="Koroleva G.I."/>
            <person name="Palacios G.F."/>
        </authorList>
    </citation>
    <scope>NUCLEOTIDE SEQUENCE [LARGE SCALE GENOMIC DNA]</scope>
    <source>
        <strain evidence="3 4">0408225</strain>
    </source>
</reference>
<evidence type="ECO:0000256" key="1">
    <source>
        <dbReference type="SAM" id="Phobius"/>
    </source>
</evidence>
<dbReference type="SUPFAM" id="SSF55073">
    <property type="entry name" value="Nucleotide cyclase"/>
    <property type="match status" value="1"/>
</dbReference>
<dbReference type="AlphaFoldDB" id="L2F679"/>
<dbReference type="GO" id="GO:0035556">
    <property type="term" value="P:intracellular signal transduction"/>
    <property type="evidence" value="ECO:0007669"/>
    <property type="project" value="InterPro"/>
</dbReference>
<evidence type="ECO:0000313" key="4">
    <source>
        <dbReference type="Proteomes" id="UP000023795"/>
    </source>
</evidence>
<comment type="caution">
    <text evidence="3">The sequence shown here is derived from an EMBL/GenBank/DDBJ whole genome shotgun (WGS) entry which is preliminary data.</text>
</comment>
<dbReference type="eggNOG" id="COG2114">
    <property type="taxonomic scope" value="Bacteria"/>
</dbReference>
<feature type="transmembrane region" description="Helical" evidence="1">
    <location>
        <begin position="120"/>
        <end position="144"/>
    </location>
</feature>
<accession>L2F679</accession>
<proteinExistence type="predicted"/>